<evidence type="ECO:0000256" key="5">
    <source>
        <dbReference type="ARBA" id="ARBA00022729"/>
    </source>
</evidence>
<dbReference type="Proteomes" id="UP000008680">
    <property type="component" value="Chromosome"/>
</dbReference>
<dbReference type="STRING" id="634498.mru_1500"/>
<dbReference type="Pfam" id="PF16640">
    <property type="entry name" value="Big_3_5"/>
    <property type="match status" value="1"/>
</dbReference>
<evidence type="ECO:0000256" key="6">
    <source>
        <dbReference type="ARBA" id="ARBA00023136"/>
    </source>
</evidence>
<keyword evidence="7" id="KW-0998">Cell outer membrane</keyword>
<accession>D3E489</accession>
<dbReference type="Gene3D" id="2.60.40.10">
    <property type="entry name" value="Immunoglobulins"/>
    <property type="match status" value="3"/>
</dbReference>
<dbReference type="SUPFAM" id="SSF49373">
    <property type="entry name" value="Invasin/intimin cell-adhesion fragments"/>
    <property type="match status" value="1"/>
</dbReference>
<evidence type="ECO:0000313" key="11">
    <source>
        <dbReference type="Proteomes" id="UP000008680"/>
    </source>
</evidence>
<reference evidence="10 11" key="1">
    <citation type="journal article" date="2010" name="PLoS ONE">
        <title>The genome sequence of the rumen methanogen Methanobrevibacter ruminantium reveals new possibilities for controlling ruminant methane emissions.</title>
        <authorList>
            <person name="Leahy S.C."/>
            <person name="Kelly W.J."/>
            <person name="Altermann E."/>
            <person name="Ronimus R.S."/>
            <person name="Yeoman C.J."/>
            <person name="Pacheco D.M."/>
            <person name="Li D."/>
            <person name="Kong Z."/>
            <person name="McTavish S."/>
            <person name="Sang C."/>
            <person name="Lambie S.C."/>
            <person name="Janssen P.H."/>
            <person name="Dey D."/>
            <person name="Attwood G.T."/>
        </authorList>
    </citation>
    <scope>NUCLEOTIDE SEQUENCE [LARGE SCALE GENOMIC DNA]</scope>
    <source>
        <strain evidence="11">ATCC 35063 / DSM 1093 / JCM 13430 / OCM 146 / M1</strain>
    </source>
</reference>
<keyword evidence="4" id="KW-0964">Secreted</keyword>
<dbReference type="HOGENOM" id="CLU_261672_0_0_2"/>
<feature type="domain" description="Bacterial Ig-like" evidence="9">
    <location>
        <begin position="903"/>
        <end position="979"/>
    </location>
</feature>
<evidence type="ECO:0000256" key="2">
    <source>
        <dbReference type="ARBA" id="ARBA00004442"/>
    </source>
</evidence>
<evidence type="ECO:0000259" key="9">
    <source>
        <dbReference type="Pfam" id="PF16640"/>
    </source>
</evidence>
<dbReference type="InterPro" id="IPR003368">
    <property type="entry name" value="POMP_repeat"/>
</dbReference>
<dbReference type="GO" id="GO:0005576">
    <property type="term" value="C:extracellular region"/>
    <property type="evidence" value="ECO:0007669"/>
    <property type="project" value="UniProtKB-SubCell"/>
</dbReference>
<dbReference type="PATRIC" id="fig|634498.28.peg.1504"/>
<dbReference type="SUPFAM" id="SSF51126">
    <property type="entry name" value="Pectin lyase-like"/>
    <property type="match status" value="1"/>
</dbReference>
<dbReference type="InterPro" id="IPR013783">
    <property type="entry name" value="Ig-like_fold"/>
</dbReference>
<dbReference type="eggNOG" id="arCOG02486">
    <property type="taxonomic scope" value="Archaea"/>
</dbReference>
<proteinExistence type="predicted"/>
<evidence type="ECO:0000256" key="3">
    <source>
        <dbReference type="ARBA" id="ARBA00004613"/>
    </source>
</evidence>
<sequence length="1298" mass="140307">MEDNLLKNRKLILISIFLVSLLAISAVSANEDVDNGLIDSDDSILQSAEVSDSAIGSDSILQSAEVSDSTIESDSIELEDKGNVLKSSDNASFELDDKNNIGSADSELEDDYLEPKEKNVLSMDENAWFYNYIVWYDGDDGDWVSLDFVDDLKNPENITIRLNSYDTPFDGVDLAVINDYDYSITKLTTDDNGTVVYNVPYEVDELSVFVGFWYDGDFVATYGNWESYTICAVNWGTWYRDPSKRTYDFYVSVSDMDTYESPIGAQVVFTSDSNQYVGTIDENERAIIPKVSYGTYDVKVIYDGYCILNLSDSSAIEFYDDHHTDPDSLGDERIDYMYVDSSGVVYLDLCYDGSLKVPDNSTYEPYGDDNPSGGGSGNQSGGTVANGTFTSLQSLFNRAAANSTISLTRDYVYDDGFDIKGIVINKDLTINGNAHTLDALGKSRIFYVNNSTVKFNNILFANGNATLGGAIYNGSAVNCLFINNTAQDGGAIYYGSALVCDFINNSASRNGGAIYSGGAVNCSFINNSANLGGAAIYDSLFAVNSTFVGNTLASSNPTGGSATTDVSVVSFNPITTYIPSPPSMTGSIGWGGAVLDFTRPVIYTDYNETFYLLTNFTLQQDGFNNYGNVQLTGRDLVFKSLYPYSGNYSMALIISGQIFTPTYVLGENDTYEAHFKLNGLSLGLHMVYAYVDFGYPEYYSYRIGGGYMDRVAYDRTAEIIFPILINKTVEISSSNLNKYYGGTGKYTVTLTDGGNPIANANLNVSLAGKTYPLKTNANGQASMDINLTPGTYEAVCTYDGVSQRSNIIVRSTINLQNLTGIYQNAKVNATFLNAAGSPLANTKVSFRVGSKTYSATTNANGLATANVDLAAGTYDVIAINPVNNEQKTSKLTISKAKSSISLSSTSNNDKVTLTASLSPSTASGNVTFNLNNKNYTAKISSGKASQTITGLNEGNYTANAYYSGDSNLNSSSASTKVVVKIVIPTKIIYKNMTTGPVAKSDGRIGNYFCVKLVDGSNNALTGLPIKIGFNGKIYDRTTDSNGEARLQINLANADIYTFAICYLGDDDHQASFEVAKIDVNKKYPKPNSANGNSNGVPAQETISNTKLKTYIQYSNMTTKSVLKSDGRVGDYFEVKLLDNNKKAMANVPIKIGFNGKIYDRTTDSNGGAKLQINLLKPTTYTFAIAYLGDSKYQASFEVAKIVVKAQSPKLTAPKKTFKANAKTKSVSATLISERGKPMASQSLKFTINGKTYTAKTNSNGVATVNISLNKKGTYSCTVKFAGVTGANAKTTKTTIKIS</sequence>
<dbReference type="InterPro" id="IPR011050">
    <property type="entry name" value="Pectin_lyase_fold/virulence"/>
</dbReference>
<evidence type="ECO:0000256" key="7">
    <source>
        <dbReference type="ARBA" id="ARBA00023237"/>
    </source>
</evidence>
<dbReference type="EMBL" id="CP001719">
    <property type="protein sequence ID" value="ADC47350.1"/>
    <property type="molecule type" value="Genomic_DNA"/>
</dbReference>
<dbReference type="InterPro" id="IPR032109">
    <property type="entry name" value="Big_3_5"/>
</dbReference>
<name>D3E489_METRM</name>
<comment type="subcellular location">
    <subcellularLocation>
        <location evidence="1">Cell envelope</location>
    </subcellularLocation>
    <subcellularLocation>
        <location evidence="2">Cell outer membrane</location>
    </subcellularLocation>
    <subcellularLocation>
        <location evidence="3">Secreted</location>
    </subcellularLocation>
</comment>
<evidence type="ECO:0000313" key="10">
    <source>
        <dbReference type="EMBL" id="ADC47350.1"/>
    </source>
</evidence>
<dbReference type="Pfam" id="PF02415">
    <property type="entry name" value="Chlam_PMP"/>
    <property type="match status" value="2"/>
</dbReference>
<organism evidence="10 11">
    <name type="scientific">Methanobrevibacter ruminantium (strain ATCC 35063 / DSM 1093 / JCM 13430 / OCM 146 / M1)</name>
    <name type="common">Methanobacterium ruminantium</name>
    <dbReference type="NCBI Taxonomy" id="634498"/>
    <lineage>
        <taxon>Archaea</taxon>
        <taxon>Methanobacteriati</taxon>
        <taxon>Methanobacteriota</taxon>
        <taxon>Methanomada group</taxon>
        <taxon>Methanobacteria</taxon>
        <taxon>Methanobacteriales</taxon>
        <taxon>Methanobacteriaceae</taxon>
        <taxon>Methanobrevibacter</taxon>
    </lineage>
</organism>
<evidence type="ECO:0000256" key="8">
    <source>
        <dbReference type="SAM" id="MobiDB-lite"/>
    </source>
</evidence>
<gene>
    <name evidence="10" type="ordered locus">mru_1500</name>
</gene>
<dbReference type="NCBIfam" id="TIGR01376">
    <property type="entry name" value="POMP_repeat"/>
    <property type="match status" value="1"/>
</dbReference>
<keyword evidence="6" id="KW-0472">Membrane</keyword>
<feature type="region of interest" description="Disordered" evidence="8">
    <location>
        <begin position="361"/>
        <end position="380"/>
    </location>
</feature>
<dbReference type="InterPro" id="IPR008964">
    <property type="entry name" value="Invasin/intimin_cell_adhesion"/>
</dbReference>
<protein>
    <submittedName>
        <fullName evidence="10">Adhesin-like protein</fullName>
    </submittedName>
</protein>
<keyword evidence="5" id="KW-0732">Signal</keyword>
<dbReference type="eggNOG" id="arCOG02555">
    <property type="taxonomic scope" value="Archaea"/>
</dbReference>
<keyword evidence="11" id="KW-1185">Reference proteome</keyword>
<evidence type="ECO:0000256" key="1">
    <source>
        <dbReference type="ARBA" id="ARBA00004196"/>
    </source>
</evidence>
<dbReference type="KEGG" id="mru:mru_1500"/>
<evidence type="ECO:0000256" key="4">
    <source>
        <dbReference type="ARBA" id="ARBA00022525"/>
    </source>
</evidence>